<protein>
    <recommendedName>
        <fullName evidence="8">Protein furry-like protein-like</fullName>
    </recommendedName>
</protein>
<dbReference type="EMBL" id="KL363324">
    <property type="protein sequence ID" value="KFD47512.1"/>
    <property type="molecule type" value="Genomic_DNA"/>
</dbReference>
<feature type="domain" description="Protein furry C-terminal" evidence="5">
    <location>
        <begin position="2556"/>
        <end position="2858"/>
    </location>
</feature>
<evidence type="ECO:0000259" key="2">
    <source>
        <dbReference type="Pfam" id="PF14222"/>
    </source>
</evidence>
<dbReference type="Pfam" id="PF14222">
    <property type="entry name" value="MOR2-PAG1_N"/>
    <property type="match status" value="1"/>
</dbReference>
<proteinExistence type="predicted"/>
<dbReference type="GO" id="GO:0030427">
    <property type="term" value="C:site of polarized growth"/>
    <property type="evidence" value="ECO:0007669"/>
    <property type="project" value="TreeGrafter"/>
</dbReference>
<dbReference type="InterPro" id="IPR045842">
    <property type="entry name" value="Fry_C"/>
</dbReference>
<evidence type="ECO:0008006" key="8">
    <source>
        <dbReference type="Google" id="ProtNLM"/>
    </source>
</evidence>
<dbReference type="Pfam" id="PF19421">
    <property type="entry name" value="Fry_C"/>
    <property type="match status" value="1"/>
</dbReference>
<feature type="non-terminal residue" evidence="6">
    <location>
        <position position="1"/>
    </location>
</feature>
<reference evidence="6 7" key="1">
    <citation type="journal article" date="2014" name="Nat. Genet.">
        <title>Genome and transcriptome of the porcine whipworm Trichuris suis.</title>
        <authorList>
            <person name="Jex A.R."/>
            <person name="Nejsum P."/>
            <person name="Schwarz E.M."/>
            <person name="Hu L."/>
            <person name="Young N.D."/>
            <person name="Hall R.S."/>
            <person name="Korhonen P.K."/>
            <person name="Liao S."/>
            <person name="Thamsborg S."/>
            <person name="Xia J."/>
            <person name="Xu P."/>
            <person name="Wang S."/>
            <person name="Scheerlinck J.P."/>
            <person name="Hofmann A."/>
            <person name="Sternberg P.W."/>
            <person name="Wang J."/>
            <person name="Gasser R.B."/>
        </authorList>
    </citation>
    <scope>NUCLEOTIDE SEQUENCE [LARGE SCALE GENOMIC DNA]</scope>
    <source>
        <strain evidence="6">DCEP-RM93M</strain>
    </source>
</reference>
<dbReference type="InterPro" id="IPR029473">
    <property type="entry name" value="MOR2-PAG1_mid"/>
</dbReference>
<keyword evidence="7" id="KW-1185">Reference proteome</keyword>
<feature type="region of interest" description="Disordered" evidence="1">
    <location>
        <begin position="2454"/>
        <end position="2485"/>
    </location>
</feature>
<name>A0A085LRB6_9BILA</name>
<feature type="domain" description="Cell morphogenesis central region" evidence="4">
    <location>
        <begin position="1454"/>
        <end position="1538"/>
    </location>
</feature>
<organism evidence="6 7">
    <name type="scientific">Trichuris suis</name>
    <name type="common">pig whipworm</name>
    <dbReference type="NCBI Taxonomy" id="68888"/>
    <lineage>
        <taxon>Eukaryota</taxon>
        <taxon>Metazoa</taxon>
        <taxon>Ecdysozoa</taxon>
        <taxon>Nematoda</taxon>
        <taxon>Enoplea</taxon>
        <taxon>Dorylaimia</taxon>
        <taxon>Trichinellida</taxon>
        <taxon>Trichuridae</taxon>
        <taxon>Trichuris</taxon>
    </lineage>
</organism>
<dbReference type="GO" id="GO:0000902">
    <property type="term" value="P:cell morphogenesis"/>
    <property type="evidence" value="ECO:0007669"/>
    <property type="project" value="InterPro"/>
</dbReference>
<evidence type="ECO:0000256" key="1">
    <source>
        <dbReference type="SAM" id="MobiDB-lite"/>
    </source>
</evidence>
<dbReference type="GO" id="GO:0005938">
    <property type="term" value="C:cell cortex"/>
    <property type="evidence" value="ECO:0007669"/>
    <property type="project" value="TreeGrafter"/>
</dbReference>
<dbReference type="InterPro" id="IPR039867">
    <property type="entry name" value="Furry/Tao3/Mor2"/>
</dbReference>
<feature type="region of interest" description="Disordered" evidence="1">
    <location>
        <begin position="2517"/>
        <end position="2538"/>
    </location>
</feature>
<feature type="domain" description="Cell morphogenesis protein C-terminal" evidence="3">
    <location>
        <begin position="2016"/>
        <end position="2278"/>
    </location>
</feature>
<evidence type="ECO:0000313" key="7">
    <source>
        <dbReference type="Proteomes" id="UP000030764"/>
    </source>
</evidence>
<dbReference type="InterPro" id="IPR025481">
    <property type="entry name" value="Cell_Morphogen_C"/>
</dbReference>
<dbReference type="Proteomes" id="UP000030764">
    <property type="component" value="Unassembled WGS sequence"/>
</dbReference>
<feature type="region of interest" description="Disordered" evidence="1">
    <location>
        <begin position="1947"/>
        <end position="1968"/>
    </location>
</feature>
<dbReference type="GO" id="GO:0031175">
    <property type="term" value="P:neuron projection development"/>
    <property type="evidence" value="ECO:0007669"/>
    <property type="project" value="TreeGrafter"/>
</dbReference>
<dbReference type="InterPro" id="IPR025614">
    <property type="entry name" value="Cell_morpho_N"/>
</dbReference>
<evidence type="ECO:0000259" key="4">
    <source>
        <dbReference type="Pfam" id="PF14228"/>
    </source>
</evidence>
<evidence type="ECO:0000313" key="6">
    <source>
        <dbReference type="EMBL" id="KFD47512.1"/>
    </source>
</evidence>
<feature type="domain" description="Cell morphogenesis central region" evidence="4">
    <location>
        <begin position="1675"/>
        <end position="1733"/>
    </location>
</feature>
<accession>A0A085LRB6</accession>
<dbReference type="SUPFAM" id="SSF48371">
    <property type="entry name" value="ARM repeat"/>
    <property type="match status" value="2"/>
</dbReference>
<sequence length="2863" mass="322068">VHLAYCKLQPFCVTLYSSLPVSLSSVVQHLLRTRLSGIACRLLVTKEMEENASTPAAVVAQLPWGSVKSAEPTSLLQVNLKPGEFVAQTLFIDFVVLAEKRIAAALAEPQEKLLSKTLQRGEDAQFDQVIIALGVLSENCLPSVLRSLFAWYEEQKKQLHLNMQKKAQQAFPNARNDSAKLLCKTETKPECDLIAEKRGMAIDFIFCLVLIEILQQLPLHPGIDDLVDHIMQIAFQNFSYNGYALMESNAANARIISELFSEVVGHLSLVRFSLVRKRFKQELDELRSKENTSQSIISLLMGMKFFRVKMAPIEDFESSMRFLHDLAAYFVDVKEREIKHALAGLFIEILLPIAANAKTEVNVPSVKSFVETLYSQTLDLATKKKHSLAFFPLLTCLLCISHKQFFLTNWHYFLTLCLSNLKHKDPKMSRVALESLYRLVWVYVVRIKCESNTATLSRLQSICNSLFPKGGRGVMPRNAPLNIFIKILHFISQERLDFAFKEVIFDLLCVGRPIRTIYSERMNIGLRALLVIADNLQQKDGPPPMPRTISTLPSGSTLRVRRTYLARPLLADVARNIGIELYYGPCRRAFDGIIRLLDTQVGRPLMMTVVQSSGKETDDLLGGERKPKIDLFRTCIAAIPRLLPEGMSRQDVVELLARLTLHMDEELRLLACQALQNLIVECSDWHNDVIYSFLQFFTREIPDVYPHLIDSSLRLLLQILSCWKNSVTATMDKKNEDAEENSTLTQINVPPVLRSDGSAMVLHCIEGFALTMLCQSRSITRKLAVTILKEVKAMFPLLCPNEDYDVPVIDVLDDSCSYVLQKYVQHISDAEKAIWLAAPQLDFLWMSEKISSIETNFNLVGLDNGNEYFQWDPWAVALSGFTEEPRLLQRCPTAVSYAWPAVHTRLNAVFTYIDPKHLIALALRVARSSPQNDNRASLLRTSKSKATSVNAQETVSYTSCLGLWQKYLVVASAIAPPQLNPTTVLRSVSPVALQCDLFDNSKPSELKVPRISNVCANHLFRLVLPLLRCEMTDMRDSVVLGLGSINPLTFDSLLEELTVYIREACERKQENVRRKRRRDILRLQLVRLFEMAIFRGCFASYSIIEPTTGQLKPFLRDFIENSRCYLEADHDVDTQMGCALHLHFAKMVSSLIRSFSIEKRLNLMSNDLRKNLFYLFASWSGRLGLVLDKRHLRDKDFLNSQESFAVMAMCSVLTCGHVFDPHAISDENGYIFGWLEALISEVSEETLTLLLEFNSDATNLLDWIIDHCYSSPSHVADQCFRAVATVFLLREYPCDFIAMFNLALLYVGYPLNRMRNLAMELMQVLEQRFFDESALCYQHENGDESSSRAVVEQDDSLNLTKPQLLLSEQMSQLHPEITMPIFSEVSLRLQCARPARRASMLHYLVPWLHNVELVDPFLEPPDRAPALSLSAKVSESQAVARRVLKGEGWGSAQASEMILNNMLYIAVQFGNEHPQLLESLWASLVSYWPQNVRIIIRYLSVMSVLAPDTLLDYAKRIIVYFARVCPERVVNVLTTELETVEIFRNPLERTEVAPYYRWVRREDTDELAETGADSFDAAAHSTQNVSNETPEESSFVEEEPVMDPSGSVTSLLTLKAEDFSKDCNFQVSAPNRHDRVHKVKEFSNPFQLPMPAYGGHYCPLSEFLPSVDQFVILCHRCHIAVIFLTDVVLADMDVDWSVHLPLMLHISFLGLDHSRAMVNNHCKQLLINLAALYGSRSISGLNVTRFLNTRSIWSHPCLPKRSNDIRGSIQGFEAASSASSTVSCDSGCQLSCQGGSCPERRLFVDFENASELAVAITDFLTSKEGMPLWPSDDLYMKSARTSSVVLMSKLVQHVNRFYSLVLPSARIESRWAQTALHIAIMRALRVPLTSRMVNSILARLAEIICEHNDDMLEYVSEIMTTLEASVLNMEVSEHSLANLFKPSLAETQQTEASRHSPTHQRSTSCFVDGVTRPPGDDVGCSTSSNIVPPVQNMPRSKSAQAIGADNRDDHLTALSQLLWIAVSMLESDFESEFSMGLKLLDRLLDLYQFERQDCFDRLARMVNQLGWANFPGIQRLVLKGCTFSNVYEATVGVVVKLMPLLGCQIVGASVSSGLALGLTGILPYAIIHYEQPNKLSLSACDAVAEFCQNQLESADAETSQNSEHPLEHLATIMRLYQKRPFRKECTQWTKCIIKYLNDLYPTMTIGMLTFLTEILDRGSPSLHTAVLQIMKFVFVHVEFSADCLAFINGYFLKVVSRHVQGPNWKEASAILNVAVSRSSSFCKPTTNSGHFDQEGLRKELPGRTMEFRVDLSNLDLEKMSSSSSLTVSESDIAIKRPTCSELTQKRSLTNQVKVREHLVALLNASGLRVGLIRSPSSSHDVICEQMSSAYSSSGELTAVADRISTASPEHSFHDITSETYAPVFKEFDFLEGERDSLSESSESCFNWLTTLRSQQVEDDGPESPSGDNAPENEASSDSVAEESTELPTAGDLEHMFLSDGSPNDKAAENVLHTPTQSLVSSLSEAAEPVGSGESAERRPTRLSFNLECPHHSTGQIEETWNQCFLQILNNSGSIRSAELIFTQLIRETTHKVSGLIRDACHFLSMSPVFHDVTIQFLNSVTVLLKIADFPFLFVSDVSMENADLYRRHKFYLMELNGHLETYFERKEHTIKVLNNFKSALKLQLLITKMEHSTKEQGLELCRSLHKLLFQIFLISECISKVHRFVMDSAGGEADLSQEIAELHRDLLCAANDLGGCSETKALTDGTVSPYQRLTFLIGAKDARESLLHLRSLRLHHRRVEVLGCCEQVDVEVLLLVYCQMLAEKNKQFHAIIGSGTLAEEACVALMEFNISLSEQIRALAESV</sequence>
<dbReference type="InterPro" id="IPR016024">
    <property type="entry name" value="ARM-type_fold"/>
</dbReference>
<evidence type="ECO:0000259" key="3">
    <source>
        <dbReference type="Pfam" id="PF14225"/>
    </source>
</evidence>
<feature type="compositionally biased region" description="Acidic residues" evidence="1">
    <location>
        <begin position="1589"/>
        <end position="1601"/>
    </location>
</feature>
<evidence type="ECO:0000259" key="5">
    <source>
        <dbReference type="Pfam" id="PF19421"/>
    </source>
</evidence>
<dbReference type="PANTHER" id="PTHR12295:SF30">
    <property type="entry name" value="PROTEIN FURRY"/>
    <property type="match status" value="1"/>
</dbReference>
<feature type="domain" description="Cell morphogenesis protein N-terminal" evidence="2">
    <location>
        <begin position="196"/>
        <end position="724"/>
    </location>
</feature>
<dbReference type="Pfam" id="PF14228">
    <property type="entry name" value="MOR2-PAG1_mid"/>
    <property type="match status" value="3"/>
</dbReference>
<feature type="region of interest" description="Disordered" evidence="1">
    <location>
        <begin position="1578"/>
        <end position="1604"/>
    </location>
</feature>
<dbReference type="Pfam" id="PF14225">
    <property type="entry name" value="MOR2-PAG1_C"/>
    <property type="match status" value="1"/>
</dbReference>
<dbReference type="PANTHER" id="PTHR12295">
    <property type="entry name" value="FURRY-RELATED"/>
    <property type="match status" value="1"/>
</dbReference>
<feature type="domain" description="Cell morphogenesis central region" evidence="4">
    <location>
        <begin position="1258"/>
        <end position="1413"/>
    </location>
</feature>
<gene>
    <name evidence="6" type="ORF">M513_11606</name>
</gene>